<keyword evidence="4 9" id="KW-0997">Cell inner membrane</keyword>
<comment type="caution">
    <text evidence="11">The sequence shown here is derived from an EMBL/GenBank/DDBJ whole genome shotgun (WGS) entry which is preliminary data.</text>
</comment>
<gene>
    <name evidence="11" type="ORF">GGR17_003266</name>
</gene>
<dbReference type="AlphaFoldDB" id="A0A840CNA1"/>
<keyword evidence="7 9" id="KW-0472">Membrane</keyword>
<protein>
    <recommendedName>
        <fullName evidence="9">TRAP transporter small permease protein</fullName>
    </recommendedName>
</protein>
<dbReference type="PANTHER" id="PTHR35011:SF4">
    <property type="entry name" value="SLL1102 PROTEIN"/>
    <property type="match status" value="1"/>
</dbReference>
<comment type="subunit">
    <text evidence="9">The complex comprises the extracytoplasmic solute receptor protein and the two transmembrane proteins.</text>
</comment>
<comment type="similarity">
    <text evidence="8 9">Belongs to the TRAP transporter small permease family.</text>
</comment>
<dbReference type="InterPro" id="IPR055348">
    <property type="entry name" value="DctQ"/>
</dbReference>
<evidence type="ECO:0000256" key="3">
    <source>
        <dbReference type="ARBA" id="ARBA00022475"/>
    </source>
</evidence>
<accession>A0A840CNA1</accession>
<keyword evidence="2 9" id="KW-0813">Transport</keyword>
<evidence type="ECO:0000313" key="12">
    <source>
        <dbReference type="Proteomes" id="UP000585681"/>
    </source>
</evidence>
<evidence type="ECO:0000256" key="4">
    <source>
        <dbReference type="ARBA" id="ARBA00022519"/>
    </source>
</evidence>
<evidence type="ECO:0000256" key="8">
    <source>
        <dbReference type="ARBA" id="ARBA00038436"/>
    </source>
</evidence>
<feature type="transmembrane region" description="Helical" evidence="9">
    <location>
        <begin position="50"/>
        <end position="66"/>
    </location>
</feature>
<evidence type="ECO:0000256" key="6">
    <source>
        <dbReference type="ARBA" id="ARBA00022989"/>
    </source>
</evidence>
<evidence type="ECO:0000313" key="11">
    <source>
        <dbReference type="EMBL" id="MBB4023437.1"/>
    </source>
</evidence>
<evidence type="ECO:0000256" key="1">
    <source>
        <dbReference type="ARBA" id="ARBA00004429"/>
    </source>
</evidence>
<feature type="transmembrane region" description="Helical" evidence="9">
    <location>
        <begin position="87"/>
        <end position="105"/>
    </location>
</feature>
<keyword evidence="6 9" id="KW-1133">Transmembrane helix</keyword>
<dbReference type="Proteomes" id="UP000585681">
    <property type="component" value="Unassembled WGS sequence"/>
</dbReference>
<comment type="function">
    <text evidence="9">Part of the tripartite ATP-independent periplasmic (TRAP) transport system.</text>
</comment>
<dbReference type="GO" id="GO:0022857">
    <property type="term" value="F:transmembrane transporter activity"/>
    <property type="evidence" value="ECO:0007669"/>
    <property type="project" value="UniProtKB-UniRule"/>
</dbReference>
<keyword evidence="5 9" id="KW-0812">Transmembrane</keyword>
<evidence type="ECO:0000259" key="10">
    <source>
        <dbReference type="Pfam" id="PF04290"/>
    </source>
</evidence>
<evidence type="ECO:0000256" key="9">
    <source>
        <dbReference type="RuleBase" id="RU369079"/>
    </source>
</evidence>
<dbReference type="InterPro" id="IPR007387">
    <property type="entry name" value="TRAP_DctQ"/>
</dbReference>
<dbReference type="EMBL" id="JACIEQ010000005">
    <property type="protein sequence ID" value="MBB4023437.1"/>
    <property type="molecule type" value="Genomic_DNA"/>
</dbReference>
<name>A0A840CNA1_9RHOB</name>
<feature type="transmembrane region" description="Helical" evidence="9">
    <location>
        <begin position="12"/>
        <end position="30"/>
    </location>
</feature>
<evidence type="ECO:0000256" key="5">
    <source>
        <dbReference type="ARBA" id="ARBA00022692"/>
    </source>
</evidence>
<dbReference type="Pfam" id="PF04290">
    <property type="entry name" value="DctQ"/>
    <property type="match status" value="1"/>
</dbReference>
<comment type="subcellular location">
    <subcellularLocation>
        <location evidence="1 9">Cell inner membrane</location>
        <topology evidence="1 9">Multi-pass membrane protein</topology>
    </subcellularLocation>
</comment>
<sequence>MLIRLIDGINEIVGRIVSLVAIIFAAMIIYDVVMRYVFNAPTRWAFDVTRQLYGFYFIMLGGYALRHQSHVRVDLLIEHLSAGARRWVEIAGYFIFFFPFTWVFLTRSIEFAQRSWNQGETTYGSVQLPVYPLKIAMAVAAGLLFIQGISEVLKLVLHKEAKNDFA</sequence>
<dbReference type="RefSeq" id="WP_037208557.1">
    <property type="nucleotide sequence ID" value="NZ_JACIEQ010000005.1"/>
</dbReference>
<reference evidence="11" key="1">
    <citation type="submission" date="2020-08" db="EMBL/GenBank/DDBJ databases">
        <title>Genomic Encyclopedia of Type Strains, Phase IV (KMG-IV): sequencing the most valuable type-strain genomes for metagenomic binning, comparative biology and taxonomic classification.</title>
        <authorList>
            <person name="Goeker M."/>
        </authorList>
    </citation>
    <scope>NUCLEOTIDE SEQUENCE [LARGE SCALE GENOMIC DNA]</scope>
    <source>
        <strain evidence="11">DSM 105040</strain>
    </source>
</reference>
<evidence type="ECO:0000256" key="2">
    <source>
        <dbReference type="ARBA" id="ARBA00022448"/>
    </source>
</evidence>
<feature type="transmembrane region" description="Helical" evidence="9">
    <location>
        <begin position="135"/>
        <end position="157"/>
    </location>
</feature>
<keyword evidence="3" id="KW-1003">Cell membrane</keyword>
<feature type="domain" description="Tripartite ATP-independent periplasmic transporters DctQ component" evidence="10">
    <location>
        <begin position="25"/>
        <end position="156"/>
    </location>
</feature>
<dbReference type="GO" id="GO:0005886">
    <property type="term" value="C:plasma membrane"/>
    <property type="evidence" value="ECO:0007669"/>
    <property type="project" value="UniProtKB-SubCell"/>
</dbReference>
<proteinExistence type="inferred from homology"/>
<organism evidence="11 12">
    <name type="scientific">Actibacterium naphthalenivorans</name>
    <dbReference type="NCBI Taxonomy" id="1614693"/>
    <lineage>
        <taxon>Bacteria</taxon>
        <taxon>Pseudomonadati</taxon>
        <taxon>Pseudomonadota</taxon>
        <taxon>Alphaproteobacteria</taxon>
        <taxon>Rhodobacterales</taxon>
        <taxon>Roseobacteraceae</taxon>
        <taxon>Actibacterium</taxon>
    </lineage>
</organism>
<keyword evidence="12" id="KW-1185">Reference proteome</keyword>
<evidence type="ECO:0000256" key="7">
    <source>
        <dbReference type="ARBA" id="ARBA00023136"/>
    </source>
</evidence>
<dbReference type="PANTHER" id="PTHR35011">
    <property type="entry name" value="2,3-DIKETO-L-GULONATE TRAP TRANSPORTER SMALL PERMEASE PROTEIN YIAM"/>
    <property type="match status" value="1"/>
</dbReference>